<dbReference type="InterPro" id="IPR021835">
    <property type="entry name" value="DUF3427"/>
</dbReference>
<evidence type="ECO:0000313" key="3">
    <source>
        <dbReference type="EMBL" id="PJI31702.1"/>
    </source>
</evidence>
<proteinExistence type="predicted"/>
<dbReference type="GO" id="GO:0005524">
    <property type="term" value="F:ATP binding"/>
    <property type="evidence" value="ECO:0007669"/>
    <property type="project" value="InterPro"/>
</dbReference>
<dbReference type="Pfam" id="PF04851">
    <property type="entry name" value="ResIII"/>
    <property type="match status" value="1"/>
</dbReference>
<dbReference type="InterPro" id="IPR014001">
    <property type="entry name" value="Helicase_ATP-bd"/>
</dbReference>
<dbReference type="EMBL" id="PGOZ01000019">
    <property type="protein sequence ID" value="PJI31702.1"/>
    <property type="molecule type" value="Genomic_DNA"/>
</dbReference>
<dbReference type="Pfam" id="PF00271">
    <property type="entry name" value="Helicase_C"/>
    <property type="match status" value="1"/>
</dbReference>
<dbReference type="Pfam" id="PF11907">
    <property type="entry name" value="DUF3427"/>
    <property type="match status" value="1"/>
</dbReference>
<dbReference type="GO" id="GO:0016787">
    <property type="term" value="F:hydrolase activity"/>
    <property type="evidence" value="ECO:0007669"/>
    <property type="project" value="InterPro"/>
</dbReference>
<feature type="domain" description="Helicase ATP-binding" evidence="1">
    <location>
        <begin position="228"/>
        <end position="380"/>
    </location>
</feature>
<evidence type="ECO:0000259" key="1">
    <source>
        <dbReference type="PROSITE" id="PS51192"/>
    </source>
</evidence>
<dbReference type="AlphaFoldDB" id="A0A2H9UJ28"/>
<dbReference type="Pfam" id="PF13091">
    <property type="entry name" value="PLDc_2"/>
    <property type="match status" value="1"/>
</dbReference>
<dbReference type="SUPFAM" id="SSF52540">
    <property type="entry name" value="P-loop containing nucleoside triphosphate hydrolases"/>
    <property type="match status" value="1"/>
</dbReference>
<dbReference type="Pfam" id="PF26350">
    <property type="entry name" value="DUF8090"/>
    <property type="match status" value="1"/>
</dbReference>
<gene>
    <name evidence="3" type="ORF">CU320_12915</name>
</gene>
<dbReference type="InterPro" id="IPR006935">
    <property type="entry name" value="Helicase/UvrB_N"/>
</dbReference>
<organism evidence="3 4">
    <name type="scientific">Acinetobacter pseudolwoffii</name>
    <dbReference type="NCBI Taxonomy" id="2053287"/>
    <lineage>
        <taxon>Bacteria</taxon>
        <taxon>Pseudomonadati</taxon>
        <taxon>Pseudomonadota</taxon>
        <taxon>Gammaproteobacteria</taxon>
        <taxon>Moraxellales</taxon>
        <taxon>Moraxellaceae</taxon>
        <taxon>Acinetobacter</taxon>
    </lineage>
</organism>
<dbReference type="PANTHER" id="PTHR47396">
    <property type="entry name" value="TYPE I RESTRICTION ENZYME ECOKI R PROTEIN"/>
    <property type="match status" value="1"/>
</dbReference>
<dbReference type="InterPro" id="IPR027417">
    <property type="entry name" value="P-loop_NTPase"/>
</dbReference>
<reference evidence="3 4" key="2">
    <citation type="submission" date="2017-12" db="EMBL/GenBank/DDBJ databases">
        <title>Revising the taxonomy of the Acinetobacter lwoffii group: the description of Acinetobacter pseudolwoffii sp. nov. and emended description of Acinetobacter lwoffii.</title>
        <authorList>
            <person name="Nemec A."/>
        </authorList>
    </citation>
    <scope>NUCLEOTIDE SEQUENCE [LARGE SCALE GENOMIC DNA]</scope>
    <source>
        <strain evidence="3 4">ANC 5347</strain>
    </source>
</reference>
<comment type="caution">
    <text evidence="3">The sequence shown here is derived from an EMBL/GenBank/DDBJ whole genome shotgun (WGS) entry which is preliminary data.</text>
</comment>
<dbReference type="CDD" id="cd18799">
    <property type="entry name" value="SF2_C_EcoAI-like"/>
    <property type="match status" value="1"/>
</dbReference>
<dbReference type="PROSITE" id="PS51194">
    <property type="entry name" value="HELICASE_CTER"/>
    <property type="match status" value="1"/>
</dbReference>
<evidence type="ECO:0000259" key="2">
    <source>
        <dbReference type="PROSITE" id="PS51194"/>
    </source>
</evidence>
<feature type="domain" description="Helicase C-terminal" evidence="2">
    <location>
        <begin position="428"/>
        <end position="587"/>
    </location>
</feature>
<dbReference type="InterPro" id="IPR001650">
    <property type="entry name" value="Helicase_C-like"/>
</dbReference>
<evidence type="ECO:0000313" key="4">
    <source>
        <dbReference type="Proteomes" id="UP000242351"/>
    </source>
</evidence>
<dbReference type="Proteomes" id="UP000242351">
    <property type="component" value="Unassembled WGS sequence"/>
</dbReference>
<dbReference type="GO" id="GO:0003677">
    <property type="term" value="F:DNA binding"/>
    <property type="evidence" value="ECO:0007669"/>
    <property type="project" value="InterPro"/>
</dbReference>
<dbReference type="InterPro" id="IPR025202">
    <property type="entry name" value="PLD-like_dom"/>
</dbReference>
<dbReference type="RefSeq" id="WP_100358049.1">
    <property type="nucleotide sequence ID" value="NZ_PGOZ01000019.1"/>
</dbReference>
<dbReference type="PANTHER" id="PTHR47396:SF1">
    <property type="entry name" value="ATP-DEPENDENT HELICASE IRC3-RELATED"/>
    <property type="match status" value="1"/>
</dbReference>
<dbReference type="SMART" id="SM00490">
    <property type="entry name" value="HELICc"/>
    <property type="match status" value="1"/>
</dbReference>
<dbReference type="Gene3D" id="3.40.50.300">
    <property type="entry name" value="P-loop containing nucleotide triphosphate hydrolases"/>
    <property type="match status" value="2"/>
</dbReference>
<dbReference type="SMART" id="SM00487">
    <property type="entry name" value="DEXDc"/>
    <property type="match status" value="1"/>
</dbReference>
<name>A0A2H9UJ28_9GAMM</name>
<dbReference type="CDD" id="cd18032">
    <property type="entry name" value="DEXHc_RE_I_III_res"/>
    <property type="match status" value="1"/>
</dbReference>
<dbReference type="GO" id="GO:0005829">
    <property type="term" value="C:cytosol"/>
    <property type="evidence" value="ECO:0007669"/>
    <property type="project" value="TreeGrafter"/>
</dbReference>
<protein>
    <submittedName>
        <fullName evidence="3">DUF3427 domain-containing protein</fullName>
    </submittedName>
</protein>
<dbReference type="SUPFAM" id="SSF56024">
    <property type="entry name" value="Phospholipase D/nuclease"/>
    <property type="match status" value="1"/>
</dbReference>
<accession>A0A2H9UJ28</accession>
<reference evidence="3 4" key="1">
    <citation type="submission" date="2017-11" db="EMBL/GenBank/DDBJ databases">
        <authorList>
            <person name="Han C.G."/>
        </authorList>
    </citation>
    <scope>NUCLEOTIDE SEQUENCE [LARGE SCALE GENOMIC DNA]</scope>
    <source>
        <strain evidence="3 4">ANC 5347</strain>
    </source>
</reference>
<dbReference type="InterPro" id="IPR058403">
    <property type="entry name" value="DUF8090"/>
</dbReference>
<dbReference type="PROSITE" id="PS51192">
    <property type="entry name" value="HELICASE_ATP_BIND_1"/>
    <property type="match status" value="1"/>
</dbReference>
<sequence>MILDALSKGLITSFIDQSSYSEDIYQTKLVQNNYPLEKVINTFEGELEHCTRFWFTTAFLSMSGFNTLYSLLENLQRRNVPGRILVSQYLNFTQPDALKRLKKFKNIEVRIDTKSDLHAKTYVFQREDHISVLLGSSNLTANALSKNEELNIFIRALPQSKIMRDMLLKKKALFNDAQELTDEYLAQYSEIYQAQKQFVQKLPQQNIKLSSSITPNLMQQEALSSLEKLREGNVSKALLISATGTGKTYLSAFDIRNFKAKSMLFIVHRENILLDAQQTFKNVFGTDFKSAIFSGSNRDIAGYNNVFATIQSLSRDHHLTQFSPEAFDYIVIDESHRSGSASYLKILEYFKPKFLLGMTATPERSDGIDIFKAFDYNIAYEIRLKKAMECNLICPFHYFGISDLEIDGELIDDNTDFGHLISDERARKIKEASDKFGTDNGELRALVFCSSVKEAKELAGKMNLLGIQSIALSGENSTEQRTAAIESISSADNHRIEMIFTVDIFNEGIDIPKINQVIFLRATESSIIYVQQLGRGLRKTATKEYLTVIDFIGNYEKNFLIPMALFGDSSFNKDQLRKLVTSGGSLLPGASTIHFDEIAKEKIFASINNSNFQMKKDLVNDYKLLKTRLGRMPMMMDFLQTDLRDPFSFVNYAKSYYSFVNPIEKITPTLNEFEEALLQFYALEINNTKRVLESLLLEKIIQYDQDVIEVETFQHEVKERYQISVSKDDLVSILNNLNMVFNPTKYFKDYGAMSSLGIRNSYFFASNDLKKALKNSTFKKILNDNVQYAISKYFKDFDIVKFNRGFVYYEKYGRKDVFRILNWEKNQNPQNVGGYLASKDKSNCPIFVTYHKADDISDSTKYEDKFIDPQHFQWMSKSKRKISSPDVQVILNAQQQGTLLPLFVKKDDDEGVDFYFIGFLSYIEGSAQETLMQTDAGPVSVVKIDFRINKPVENGLYKYLVNI</sequence>
<dbReference type="Gene3D" id="3.30.870.10">
    <property type="entry name" value="Endonuclease Chain A"/>
    <property type="match status" value="1"/>
</dbReference>
<dbReference type="InterPro" id="IPR050742">
    <property type="entry name" value="Helicase_Restrict-Modif_Enz"/>
</dbReference>